<organism evidence="2 3">
    <name type="scientific">Teratosphaeria destructans</name>
    <dbReference type="NCBI Taxonomy" id="418781"/>
    <lineage>
        <taxon>Eukaryota</taxon>
        <taxon>Fungi</taxon>
        <taxon>Dikarya</taxon>
        <taxon>Ascomycota</taxon>
        <taxon>Pezizomycotina</taxon>
        <taxon>Dothideomycetes</taxon>
        <taxon>Dothideomycetidae</taxon>
        <taxon>Mycosphaerellales</taxon>
        <taxon>Teratosphaeriaceae</taxon>
        <taxon>Teratosphaeria</taxon>
    </lineage>
</organism>
<evidence type="ECO:0000256" key="1">
    <source>
        <dbReference type="SAM" id="MobiDB-lite"/>
    </source>
</evidence>
<dbReference type="Proteomes" id="UP001138500">
    <property type="component" value="Unassembled WGS sequence"/>
</dbReference>
<protein>
    <submittedName>
        <fullName evidence="2">Required for respiratory growth protein 9, mitochondrial-like</fullName>
    </submittedName>
</protein>
<proteinExistence type="predicted"/>
<name>A0A9W7T0Z1_9PEZI</name>
<dbReference type="EMBL" id="RIBY02000158">
    <property type="protein sequence ID" value="KAH9845036.1"/>
    <property type="molecule type" value="Genomic_DNA"/>
</dbReference>
<sequence>MAAQGVRPPAKWRAMGAGSERGVREERVPRRRSTKRRGEGLSWDEVVGDMGGGAGAGLAERLL</sequence>
<accession>A0A9W7T0Z1</accession>
<reference evidence="2 3" key="1">
    <citation type="journal article" date="2018" name="IMA Fungus">
        <title>IMA Genome-F 10: Nine draft genome sequences of Claviceps purpurea s.lat., including C. arundinis, C. humidiphila, and C. cf. spartinae, pseudomolecules for the pitch canker pathogen Fusarium circinatum, draft genome of Davidsoniella eucalypti, Grosmannia galeiformis, Quambalaria eucalypti, and Teratosphaeria destructans.</title>
        <authorList>
            <person name="Wingfield B.D."/>
            <person name="Liu M."/>
            <person name="Nguyen H.D."/>
            <person name="Lane F.A."/>
            <person name="Morgan S.W."/>
            <person name="De Vos L."/>
            <person name="Wilken P.M."/>
            <person name="Duong T.A."/>
            <person name="Aylward J."/>
            <person name="Coetzee M.P."/>
            <person name="Dadej K."/>
            <person name="De Beer Z.W."/>
            <person name="Findlay W."/>
            <person name="Havenga M."/>
            <person name="Kolarik M."/>
            <person name="Menzies J.G."/>
            <person name="Naidoo K."/>
            <person name="Pochopski O."/>
            <person name="Shoukouhi P."/>
            <person name="Santana Q.C."/>
            <person name="Seifert K.A."/>
            <person name="Soal N."/>
            <person name="Steenkamp E.T."/>
            <person name="Tatham C.T."/>
            <person name="van der Nest M.A."/>
            <person name="Wingfield M.J."/>
        </authorList>
    </citation>
    <scope>NUCLEOTIDE SEQUENCE [LARGE SCALE GENOMIC DNA]</scope>
    <source>
        <strain evidence="2">CMW44962</strain>
    </source>
</reference>
<keyword evidence="3" id="KW-1185">Reference proteome</keyword>
<reference evidence="2 3" key="2">
    <citation type="journal article" date="2021" name="Curr. Genet.">
        <title>Genetic response to nitrogen starvation in the aggressive Eucalyptus foliar pathogen Teratosphaeria destructans.</title>
        <authorList>
            <person name="Havenga M."/>
            <person name="Wingfield B.D."/>
            <person name="Wingfield M.J."/>
            <person name="Dreyer L.L."/>
            <person name="Roets F."/>
            <person name="Aylward J."/>
        </authorList>
    </citation>
    <scope>NUCLEOTIDE SEQUENCE [LARGE SCALE GENOMIC DNA]</scope>
    <source>
        <strain evidence="2">CMW44962</strain>
    </source>
</reference>
<comment type="caution">
    <text evidence="2">The sequence shown here is derived from an EMBL/GenBank/DDBJ whole genome shotgun (WGS) entry which is preliminary data.</text>
</comment>
<gene>
    <name evidence="2" type="ORF">Tdes44962_MAKER06895</name>
</gene>
<dbReference type="AlphaFoldDB" id="A0A9W7T0Z1"/>
<evidence type="ECO:0000313" key="3">
    <source>
        <dbReference type="Proteomes" id="UP001138500"/>
    </source>
</evidence>
<feature type="region of interest" description="Disordered" evidence="1">
    <location>
        <begin position="1"/>
        <end position="44"/>
    </location>
</feature>
<evidence type="ECO:0000313" key="2">
    <source>
        <dbReference type="EMBL" id="KAH9845036.1"/>
    </source>
</evidence>